<evidence type="ECO:0008006" key="5">
    <source>
        <dbReference type="Google" id="ProtNLM"/>
    </source>
</evidence>
<organism evidence="3 4">
    <name type="scientific">Caerostris darwini</name>
    <dbReference type="NCBI Taxonomy" id="1538125"/>
    <lineage>
        <taxon>Eukaryota</taxon>
        <taxon>Metazoa</taxon>
        <taxon>Ecdysozoa</taxon>
        <taxon>Arthropoda</taxon>
        <taxon>Chelicerata</taxon>
        <taxon>Arachnida</taxon>
        <taxon>Araneae</taxon>
        <taxon>Araneomorphae</taxon>
        <taxon>Entelegynae</taxon>
        <taxon>Araneoidea</taxon>
        <taxon>Araneidae</taxon>
        <taxon>Caerostris</taxon>
    </lineage>
</organism>
<accession>A0AAV4QQG3</accession>
<dbReference type="AlphaFoldDB" id="A0AAV4QQG3"/>
<dbReference type="EMBL" id="BPLQ01004735">
    <property type="protein sequence ID" value="GIY10310.1"/>
    <property type="molecule type" value="Genomic_DNA"/>
</dbReference>
<keyword evidence="2" id="KW-0812">Transmembrane</keyword>
<gene>
    <name evidence="3" type="primary">AVEN_102602_1</name>
    <name evidence="3" type="ORF">CDAR_28011</name>
</gene>
<keyword evidence="2" id="KW-1133">Transmembrane helix</keyword>
<keyword evidence="4" id="KW-1185">Reference proteome</keyword>
<dbReference type="Proteomes" id="UP001054837">
    <property type="component" value="Unassembled WGS sequence"/>
</dbReference>
<feature type="transmembrane region" description="Helical" evidence="2">
    <location>
        <begin position="272"/>
        <end position="299"/>
    </location>
</feature>
<sequence>MSKLEKPTTKDSDVEYSETLELSTLGQEIVLKPPWQFAETHLDISTEGASTSKDNCPEESRAGQTSTFKRFSPVEDVEVIQYENVMHGFPNPESFASTEHIVPRNPYGQDSEISDDLLSLRTRLKIKKRRLSFLPYACFAMEAVYEEVEKMLFLDVVFLIFAVGVTTLVCYYWKNCVIVGILLVHDCKFSNIIPVAQVVSGVIDAVVNGMSIVATVTKRPSLKENLQDIIRVSRFTLFFIHIYGLVKVYSILPPEESDRTSSDYCNSFVFWVGFSFFHITTLSSVVVLLAMLTAAGLFYA</sequence>
<evidence type="ECO:0000313" key="3">
    <source>
        <dbReference type="EMBL" id="GIY10310.1"/>
    </source>
</evidence>
<feature type="transmembrane region" description="Helical" evidence="2">
    <location>
        <begin position="235"/>
        <end position="252"/>
    </location>
</feature>
<proteinExistence type="predicted"/>
<evidence type="ECO:0000256" key="1">
    <source>
        <dbReference type="SAM" id="MobiDB-lite"/>
    </source>
</evidence>
<feature type="transmembrane region" description="Helical" evidence="2">
    <location>
        <begin position="194"/>
        <end position="214"/>
    </location>
</feature>
<feature type="transmembrane region" description="Helical" evidence="2">
    <location>
        <begin position="151"/>
        <end position="174"/>
    </location>
</feature>
<dbReference type="InterPro" id="IPR040350">
    <property type="entry name" value="TMEM272"/>
</dbReference>
<feature type="region of interest" description="Disordered" evidence="1">
    <location>
        <begin position="46"/>
        <end position="67"/>
    </location>
</feature>
<protein>
    <recommendedName>
        <fullName evidence="5">Gustatory receptor</fullName>
    </recommendedName>
</protein>
<dbReference type="PANTHER" id="PTHR33444">
    <property type="entry name" value="SI:DKEY-19B23.12-RELATED"/>
    <property type="match status" value="1"/>
</dbReference>
<evidence type="ECO:0000256" key="2">
    <source>
        <dbReference type="SAM" id="Phobius"/>
    </source>
</evidence>
<keyword evidence="2" id="KW-0472">Membrane</keyword>
<evidence type="ECO:0000313" key="4">
    <source>
        <dbReference type="Proteomes" id="UP001054837"/>
    </source>
</evidence>
<reference evidence="3 4" key="1">
    <citation type="submission" date="2021-06" db="EMBL/GenBank/DDBJ databases">
        <title>Caerostris darwini draft genome.</title>
        <authorList>
            <person name="Kono N."/>
            <person name="Arakawa K."/>
        </authorList>
    </citation>
    <scope>NUCLEOTIDE SEQUENCE [LARGE SCALE GENOMIC DNA]</scope>
</reference>
<dbReference type="PANTHER" id="PTHR33444:SF2">
    <property type="entry name" value="MARVEL DOMAIN-CONTAINING PROTEIN"/>
    <property type="match status" value="1"/>
</dbReference>
<comment type="caution">
    <text evidence="3">The sequence shown here is derived from an EMBL/GenBank/DDBJ whole genome shotgun (WGS) entry which is preliminary data.</text>
</comment>
<name>A0AAV4QQG3_9ARAC</name>